<dbReference type="EMBL" id="JAZGSY010000107">
    <property type="protein sequence ID" value="KAL1840578.1"/>
    <property type="molecule type" value="Genomic_DNA"/>
</dbReference>
<organism evidence="2 3">
    <name type="scientific">Humicola insolens</name>
    <name type="common">Soft-rot fungus</name>
    <dbReference type="NCBI Taxonomy" id="85995"/>
    <lineage>
        <taxon>Eukaryota</taxon>
        <taxon>Fungi</taxon>
        <taxon>Dikarya</taxon>
        <taxon>Ascomycota</taxon>
        <taxon>Pezizomycotina</taxon>
        <taxon>Sordariomycetes</taxon>
        <taxon>Sordariomycetidae</taxon>
        <taxon>Sordariales</taxon>
        <taxon>Chaetomiaceae</taxon>
        <taxon>Mycothermus</taxon>
    </lineage>
</organism>
<keyword evidence="3" id="KW-1185">Reference proteome</keyword>
<protein>
    <recommendedName>
        <fullName evidence="1">DUF7582 domain-containing protein</fullName>
    </recommendedName>
</protein>
<dbReference type="Proteomes" id="UP001583172">
    <property type="component" value="Unassembled WGS sequence"/>
</dbReference>
<accession>A0ABR3VFD1</accession>
<name>A0ABR3VFD1_HUMIN</name>
<dbReference type="Pfam" id="PF24483">
    <property type="entry name" value="DUF7582"/>
    <property type="match status" value="1"/>
</dbReference>
<reference evidence="2 3" key="1">
    <citation type="journal article" date="2024" name="Commun. Biol.">
        <title>Comparative genomic analysis of thermophilic fungi reveals convergent evolutionary adaptations and gene losses.</title>
        <authorList>
            <person name="Steindorff A.S."/>
            <person name="Aguilar-Pontes M.V."/>
            <person name="Robinson A.J."/>
            <person name="Andreopoulos B."/>
            <person name="LaButti K."/>
            <person name="Kuo A."/>
            <person name="Mondo S."/>
            <person name="Riley R."/>
            <person name="Otillar R."/>
            <person name="Haridas S."/>
            <person name="Lipzen A."/>
            <person name="Grimwood J."/>
            <person name="Schmutz J."/>
            <person name="Clum A."/>
            <person name="Reid I.D."/>
            <person name="Moisan M.C."/>
            <person name="Butler G."/>
            <person name="Nguyen T.T.M."/>
            <person name="Dewar K."/>
            <person name="Conant G."/>
            <person name="Drula E."/>
            <person name="Henrissat B."/>
            <person name="Hansel C."/>
            <person name="Singer S."/>
            <person name="Hutchinson M.I."/>
            <person name="de Vries R.P."/>
            <person name="Natvig D.O."/>
            <person name="Powell A.J."/>
            <person name="Tsang A."/>
            <person name="Grigoriev I.V."/>
        </authorList>
    </citation>
    <scope>NUCLEOTIDE SEQUENCE [LARGE SCALE GENOMIC DNA]</scope>
    <source>
        <strain evidence="2 3">CBS 620.91</strain>
    </source>
</reference>
<sequence>MGQLLTRFYQRQNARALMELAPARNAGEQPPLPELDRTTLLQALTIVGNYIQQKNRQVTVIAVGGAVNTIFLQSRPSTHDVDFYNNSLSVADLRLVAEGARYAAQRIPQLNEEWFNNHTIFFIPHDLRSTLTQDALTQNAVIFHHGGLKLLAAPWNYAFCTKVHRLSNAGKARPYDLNDAVHYIHRYLQTHRISTVSLATVQEWFTTYRILWNAAVEQIIARVNATYRAQFHVNYNVIA</sequence>
<proteinExistence type="predicted"/>
<gene>
    <name evidence="2" type="ORF">VTJ49DRAFT_310</name>
</gene>
<evidence type="ECO:0000313" key="2">
    <source>
        <dbReference type="EMBL" id="KAL1840578.1"/>
    </source>
</evidence>
<dbReference type="InterPro" id="IPR056004">
    <property type="entry name" value="DUF7582"/>
</dbReference>
<evidence type="ECO:0000313" key="3">
    <source>
        <dbReference type="Proteomes" id="UP001583172"/>
    </source>
</evidence>
<feature type="domain" description="DUF7582" evidence="1">
    <location>
        <begin position="38"/>
        <end position="232"/>
    </location>
</feature>
<comment type="caution">
    <text evidence="2">The sequence shown here is derived from an EMBL/GenBank/DDBJ whole genome shotgun (WGS) entry which is preliminary data.</text>
</comment>
<evidence type="ECO:0000259" key="1">
    <source>
        <dbReference type="Pfam" id="PF24483"/>
    </source>
</evidence>